<accession>A0ACC4DUI5</accession>
<evidence type="ECO:0000313" key="2">
    <source>
        <dbReference type="Proteomes" id="UP001638806"/>
    </source>
</evidence>
<gene>
    <name evidence="1" type="ORF">ACCO45_004714</name>
</gene>
<name>A0ACC4DUI5_PURLI</name>
<dbReference type="EMBL" id="JBGNUJ010000004">
    <property type="protein sequence ID" value="KAL3959597.1"/>
    <property type="molecule type" value="Genomic_DNA"/>
</dbReference>
<protein>
    <submittedName>
        <fullName evidence="1">Uncharacterized protein</fullName>
    </submittedName>
</protein>
<comment type="caution">
    <text evidence="1">The sequence shown here is derived from an EMBL/GenBank/DDBJ whole genome shotgun (WGS) entry which is preliminary data.</text>
</comment>
<evidence type="ECO:0000313" key="1">
    <source>
        <dbReference type="EMBL" id="KAL3959597.1"/>
    </source>
</evidence>
<organism evidence="1 2">
    <name type="scientific">Purpureocillium lilacinum</name>
    <name type="common">Paecilomyces lilacinus</name>
    <dbReference type="NCBI Taxonomy" id="33203"/>
    <lineage>
        <taxon>Eukaryota</taxon>
        <taxon>Fungi</taxon>
        <taxon>Dikarya</taxon>
        <taxon>Ascomycota</taxon>
        <taxon>Pezizomycotina</taxon>
        <taxon>Sordariomycetes</taxon>
        <taxon>Hypocreomycetidae</taxon>
        <taxon>Hypocreales</taxon>
        <taxon>Ophiocordycipitaceae</taxon>
        <taxon>Purpureocillium</taxon>
    </lineage>
</organism>
<sequence length="67" mass="7144">MFCFTCGTFAESGHYLASSSVFTGLLPDTPMQGTGATKGLRRQRNSRGSEEAFYASGSYLAPLRTGV</sequence>
<proteinExistence type="predicted"/>
<reference evidence="1" key="1">
    <citation type="submission" date="2024-12" db="EMBL/GenBank/DDBJ databases">
        <title>Comparative genomics and development of molecular markers within Purpureocillium lilacinum and among Purpureocillium species.</title>
        <authorList>
            <person name="Yeh Z.-Y."/>
            <person name="Ni N.-T."/>
            <person name="Lo P.-H."/>
            <person name="Mushyakhwo K."/>
            <person name="Lin C.-F."/>
            <person name="Nai Y.-S."/>
        </authorList>
    </citation>
    <scope>NUCLEOTIDE SEQUENCE</scope>
    <source>
        <strain evidence="1">NCHU-NPUST-175</strain>
    </source>
</reference>
<dbReference type="Proteomes" id="UP001638806">
    <property type="component" value="Unassembled WGS sequence"/>
</dbReference>
<keyword evidence="2" id="KW-1185">Reference proteome</keyword>